<dbReference type="RefSeq" id="WP_107418416.1">
    <property type="nucleotide sequence ID" value="NZ_JBFADZ010000007.1"/>
</dbReference>
<protein>
    <recommendedName>
        <fullName evidence="4">Lipoprotein</fullName>
    </recommendedName>
</protein>
<evidence type="ECO:0000256" key="1">
    <source>
        <dbReference type="SAM" id="SignalP"/>
    </source>
</evidence>
<accession>A0ABW0AX61</accession>
<reference evidence="3" key="1">
    <citation type="journal article" date="2019" name="Int. J. Syst. Evol. Microbiol.">
        <title>The Global Catalogue of Microorganisms (GCM) 10K type strain sequencing project: providing services to taxonomists for standard genome sequencing and annotation.</title>
        <authorList>
            <consortium name="The Broad Institute Genomics Platform"/>
            <consortium name="The Broad Institute Genome Sequencing Center for Infectious Disease"/>
            <person name="Wu L."/>
            <person name="Ma J."/>
        </authorList>
    </citation>
    <scope>NUCLEOTIDE SEQUENCE [LARGE SCALE GENOMIC DNA]</scope>
    <source>
        <strain evidence="3">CGMCC 4.1721</strain>
    </source>
</reference>
<keyword evidence="3" id="KW-1185">Reference proteome</keyword>
<sequence length="216" mass="22324">MRGDQAYATPREGRLRRRTGRTVAALAAVVACAALAAGCGIRSTSVPVDAGAAPSRMPCRTTSAQATAPPSEGAAVRIYLVCASQLVTVERTVGVDESRSDPLLIAQALLSELQRNPDADERRAGFSTDVPAGLRVADAREGDPQGTLRLSEQPDDLPAEALAQVVCSYAESESLGSGGSVLLGGPGNYTPRGYLCTSETKTRLGEVPTLGAVKLS</sequence>
<dbReference type="Proteomes" id="UP001596208">
    <property type="component" value="Unassembled WGS sequence"/>
</dbReference>
<dbReference type="EMBL" id="JBHSKI010000001">
    <property type="protein sequence ID" value="MFC5169531.1"/>
    <property type="molecule type" value="Genomic_DNA"/>
</dbReference>
<proteinExistence type="predicted"/>
<comment type="caution">
    <text evidence="2">The sequence shown here is derived from an EMBL/GenBank/DDBJ whole genome shotgun (WGS) entry which is preliminary data.</text>
</comment>
<feature type="signal peptide" evidence="1">
    <location>
        <begin position="1"/>
        <end position="36"/>
    </location>
</feature>
<evidence type="ECO:0008006" key="4">
    <source>
        <dbReference type="Google" id="ProtNLM"/>
    </source>
</evidence>
<evidence type="ECO:0000313" key="2">
    <source>
        <dbReference type="EMBL" id="MFC5169531.1"/>
    </source>
</evidence>
<evidence type="ECO:0000313" key="3">
    <source>
        <dbReference type="Proteomes" id="UP001596208"/>
    </source>
</evidence>
<dbReference type="PROSITE" id="PS51257">
    <property type="entry name" value="PROKAR_LIPOPROTEIN"/>
    <property type="match status" value="1"/>
</dbReference>
<name>A0ABW0AX61_9ACTN</name>
<organism evidence="2 3">
    <name type="scientific">Streptomyces mutomycini</name>
    <dbReference type="NCBI Taxonomy" id="284036"/>
    <lineage>
        <taxon>Bacteria</taxon>
        <taxon>Bacillati</taxon>
        <taxon>Actinomycetota</taxon>
        <taxon>Actinomycetes</taxon>
        <taxon>Kitasatosporales</taxon>
        <taxon>Streptomycetaceae</taxon>
        <taxon>Streptomyces</taxon>
    </lineage>
</organism>
<gene>
    <name evidence="2" type="ORF">ACFPRK_02785</name>
</gene>
<keyword evidence="1" id="KW-0732">Signal</keyword>
<feature type="chain" id="PRO_5047461044" description="Lipoprotein" evidence="1">
    <location>
        <begin position="37"/>
        <end position="216"/>
    </location>
</feature>